<dbReference type="Proteomes" id="UP000625574">
    <property type="component" value="Unassembled WGS sequence"/>
</dbReference>
<dbReference type="GO" id="GO:0008168">
    <property type="term" value="F:methyltransferase activity"/>
    <property type="evidence" value="ECO:0007669"/>
    <property type="project" value="UniProtKB-KW"/>
</dbReference>
<accession>A0ABS0VSK3</accession>
<evidence type="ECO:0000256" key="5">
    <source>
        <dbReference type="ARBA" id="ARBA00047942"/>
    </source>
</evidence>
<organism evidence="6 7">
    <name type="scientific">Corynebacterium marambiense</name>
    <dbReference type="NCBI Taxonomy" id="2765364"/>
    <lineage>
        <taxon>Bacteria</taxon>
        <taxon>Bacillati</taxon>
        <taxon>Actinomycetota</taxon>
        <taxon>Actinomycetes</taxon>
        <taxon>Mycobacteriales</taxon>
        <taxon>Corynebacteriaceae</taxon>
        <taxon>Corynebacterium</taxon>
    </lineage>
</organism>
<dbReference type="GO" id="GO:0032259">
    <property type="term" value="P:methylation"/>
    <property type="evidence" value="ECO:0007669"/>
    <property type="project" value="UniProtKB-KW"/>
</dbReference>
<protein>
    <recommendedName>
        <fullName evidence="1">site-specific DNA-methyltransferase (adenine-specific)</fullName>
        <ecNumber evidence="1">2.1.1.72</ecNumber>
    </recommendedName>
</protein>
<proteinExistence type="predicted"/>
<keyword evidence="7" id="KW-1185">Reference proteome</keyword>
<evidence type="ECO:0000256" key="1">
    <source>
        <dbReference type="ARBA" id="ARBA00011900"/>
    </source>
</evidence>
<evidence type="ECO:0000313" key="7">
    <source>
        <dbReference type="Proteomes" id="UP000625574"/>
    </source>
</evidence>
<dbReference type="Pfam" id="PF02086">
    <property type="entry name" value="MethyltransfD12"/>
    <property type="match status" value="1"/>
</dbReference>
<dbReference type="EMBL" id="JAEIOT010000004">
    <property type="protein sequence ID" value="MBI8999753.1"/>
    <property type="molecule type" value="Genomic_DNA"/>
</dbReference>
<keyword evidence="2 6" id="KW-0489">Methyltransferase</keyword>
<evidence type="ECO:0000256" key="2">
    <source>
        <dbReference type="ARBA" id="ARBA00022603"/>
    </source>
</evidence>
<dbReference type="RefSeq" id="WP_198735180.1">
    <property type="nucleotide sequence ID" value="NZ_JAEIOT010000004.1"/>
</dbReference>
<comment type="catalytic activity">
    <reaction evidence="5">
        <text>a 2'-deoxyadenosine in DNA + S-adenosyl-L-methionine = an N(6)-methyl-2'-deoxyadenosine in DNA + S-adenosyl-L-homocysteine + H(+)</text>
        <dbReference type="Rhea" id="RHEA:15197"/>
        <dbReference type="Rhea" id="RHEA-COMP:12418"/>
        <dbReference type="Rhea" id="RHEA-COMP:12419"/>
        <dbReference type="ChEBI" id="CHEBI:15378"/>
        <dbReference type="ChEBI" id="CHEBI:57856"/>
        <dbReference type="ChEBI" id="CHEBI:59789"/>
        <dbReference type="ChEBI" id="CHEBI:90615"/>
        <dbReference type="ChEBI" id="CHEBI:90616"/>
        <dbReference type="EC" id="2.1.1.72"/>
    </reaction>
</comment>
<evidence type="ECO:0000256" key="4">
    <source>
        <dbReference type="ARBA" id="ARBA00022691"/>
    </source>
</evidence>
<dbReference type="SUPFAM" id="SSF53335">
    <property type="entry name" value="S-adenosyl-L-methionine-dependent methyltransferases"/>
    <property type="match status" value="1"/>
</dbReference>
<dbReference type="EC" id="2.1.1.72" evidence="1"/>
<evidence type="ECO:0000256" key="3">
    <source>
        <dbReference type="ARBA" id="ARBA00022679"/>
    </source>
</evidence>
<evidence type="ECO:0000313" key="6">
    <source>
        <dbReference type="EMBL" id="MBI8999753.1"/>
    </source>
</evidence>
<dbReference type="InterPro" id="IPR002052">
    <property type="entry name" value="DNA_methylase_N6_adenine_CS"/>
</dbReference>
<reference evidence="6 7" key="1">
    <citation type="submission" date="2020-12" db="EMBL/GenBank/DDBJ databases">
        <title>Genome public.</title>
        <authorList>
            <person name="Sun Q."/>
        </authorList>
    </citation>
    <scope>NUCLEOTIDE SEQUENCE [LARGE SCALE GENOMIC DNA]</scope>
    <source>
        <strain evidence="6 7">CCM 8864</strain>
    </source>
</reference>
<dbReference type="PRINTS" id="PR00505">
    <property type="entry name" value="D12N6MTFRASE"/>
</dbReference>
<dbReference type="InterPro" id="IPR029063">
    <property type="entry name" value="SAM-dependent_MTases_sf"/>
</dbReference>
<dbReference type="PROSITE" id="PS00092">
    <property type="entry name" value="N6_MTASE"/>
    <property type="match status" value="1"/>
</dbReference>
<name>A0ABS0VSK3_9CORY</name>
<keyword evidence="4" id="KW-0949">S-adenosyl-L-methionine</keyword>
<keyword evidence="3" id="KW-0808">Transferase</keyword>
<sequence>MRQQLPIPLFSTDQTLLSDALQWAHEGIKYAGSKQKLLAPIFEAVKDIPCDSVLDLFSGTTRVSRLFAGIGSSVASNDLAEWSECFATAYLLNDREASAYQPLIDHLNSLTPIDGWFTQNYGGIDYEGSAVQQNGKKALWQRHNTMKLDAVREEIDRLSLTPLERSIALTSLIYALDRVENTIGHYVSYLKRWSPRSYNQMTLQVPNLRISNRENFVFREDAETLLDHFRASGKHFDLAYLDPPYGSNNEKMPPSRVRYASYYHIWKTVILNDRPEIFGAAHRREDSRDKISASPFEEYRRDEEGSSLALKALHRVVKKTPAEHLLLSYSNGGRATYAELVDVLADSGELITAIQMNYKKNVMANMTWTNQWIPPEDIPNVEYLFLIRK</sequence>
<dbReference type="InterPro" id="IPR012327">
    <property type="entry name" value="MeTrfase_D12"/>
</dbReference>
<gene>
    <name evidence="6" type="ORF">JDV76_02015</name>
</gene>
<comment type="caution">
    <text evidence="6">The sequence shown here is derived from an EMBL/GenBank/DDBJ whole genome shotgun (WGS) entry which is preliminary data.</text>
</comment>